<organism evidence="17 18">
    <name type="scientific">Kryptolebias marmoratus</name>
    <name type="common">Mangrove killifish</name>
    <name type="synonym">Rivulus marmoratus</name>
    <dbReference type="NCBI Taxonomy" id="37003"/>
    <lineage>
        <taxon>Eukaryota</taxon>
        <taxon>Metazoa</taxon>
        <taxon>Chordata</taxon>
        <taxon>Craniata</taxon>
        <taxon>Vertebrata</taxon>
        <taxon>Euteleostomi</taxon>
        <taxon>Actinopterygii</taxon>
        <taxon>Neopterygii</taxon>
        <taxon>Teleostei</taxon>
        <taxon>Neoteleostei</taxon>
        <taxon>Acanthomorphata</taxon>
        <taxon>Ovalentaria</taxon>
        <taxon>Atherinomorphae</taxon>
        <taxon>Cyprinodontiformes</taxon>
        <taxon>Rivulidae</taxon>
        <taxon>Kryptolebias</taxon>
    </lineage>
</organism>
<feature type="domain" description="Thymidylate kinase-like" evidence="16">
    <location>
        <begin position="233"/>
        <end position="413"/>
    </location>
</feature>
<evidence type="ECO:0000256" key="6">
    <source>
        <dbReference type="ARBA" id="ARBA00022840"/>
    </source>
</evidence>
<keyword evidence="10" id="KW-0496">Mitochondrion</keyword>
<sequence length="424" mass="47535">MARRLKDLKSVFAQWSSRVFSVELETGAPVYFGLQENRGGKAPLGFSELQQGHGKCYSLLVCSSDRIGREKFYWELKDKLLSDLPPGSDLTNMLSFLPDVKNSLIRGYFLKGNSDDSSLIERVLGHFEQHDPVLVCSYSEGEDNQQWTQHVWTNTESNLMGMTKEFYVVPTAAPTYHPSTLNMINSDVFYSLDEACDVLKKCGDIIPETTSVLRMLPSRANAGGKPDFPVVVIEGLDATGKTTLTESLRDTLGATLLRSPPQCLSPWRARFDQEPPLIRRAFYALGNYITAAQICQEGMKAPIIVDRFWHSTAAYAIATAVSGPVTDLPQDGSEVYRWPSDLLQPSLVVLLTLDPEERKRRLRDRGQTKTDEEQELDRNQLFRLRVEDAYRRISGPACVTVDASPSADLVLQQVLLLIRAKCHL</sequence>
<dbReference type="FunFam" id="3.40.50.300:FF:001133">
    <property type="entry name" value="UMP-CMP kinase 2, mitochondrial"/>
    <property type="match status" value="1"/>
</dbReference>
<evidence type="ECO:0000256" key="3">
    <source>
        <dbReference type="ARBA" id="ARBA00022679"/>
    </source>
</evidence>
<dbReference type="Gene3D" id="3.40.50.300">
    <property type="entry name" value="P-loop containing nucleotide triphosphate hydrolases"/>
    <property type="match status" value="1"/>
</dbReference>
<dbReference type="CTD" id="129607"/>
<dbReference type="Pfam" id="PF02223">
    <property type="entry name" value="Thymidylate_kin"/>
    <property type="match status" value="1"/>
</dbReference>
<evidence type="ECO:0000256" key="14">
    <source>
        <dbReference type="ARBA" id="ARBA00070686"/>
    </source>
</evidence>
<dbReference type="Ensembl" id="ENSKMAT00000010477.1">
    <property type="protein sequence ID" value="ENSKMAP00000010315.1"/>
    <property type="gene ID" value="ENSKMAG00000007763.1"/>
</dbReference>
<dbReference type="InterPro" id="IPR039430">
    <property type="entry name" value="Thymidylate_kin-like_dom"/>
</dbReference>
<accession>A0A3Q3A3D0</accession>
<dbReference type="GO" id="GO:0004798">
    <property type="term" value="F:dTMP kinase activity"/>
    <property type="evidence" value="ECO:0007669"/>
    <property type="project" value="TreeGrafter"/>
</dbReference>
<dbReference type="GO" id="GO:0006235">
    <property type="term" value="P:dTTP biosynthetic process"/>
    <property type="evidence" value="ECO:0007669"/>
    <property type="project" value="TreeGrafter"/>
</dbReference>
<keyword evidence="9" id="KW-0175">Coiled coil</keyword>
<dbReference type="GeneID" id="108233569"/>
<comment type="catalytic activity">
    <reaction evidence="11">
        <text>CMP + ATP = CDP + ADP</text>
        <dbReference type="Rhea" id="RHEA:11600"/>
        <dbReference type="ChEBI" id="CHEBI:30616"/>
        <dbReference type="ChEBI" id="CHEBI:58069"/>
        <dbReference type="ChEBI" id="CHEBI:60377"/>
        <dbReference type="ChEBI" id="CHEBI:456216"/>
        <dbReference type="EC" id="2.7.4.14"/>
    </reaction>
</comment>
<dbReference type="GO" id="GO:0006227">
    <property type="term" value="P:dUDP biosynthetic process"/>
    <property type="evidence" value="ECO:0007669"/>
    <property type="project" value="TreeGrafter"/>
</dbReference>
<reference evidence="17" key="1">
    <citation type="submission" date="2025-08" db="UniProtKB">
        <authorList>
            <consortium name="Ensembl"/>
        </authorList>
    </citation>
    <scope>IDENTIFICATION</scope>
</reference>
<dbReference type="SUPFAM" id="SSF52540">
    <property type="entry name" value="P-loop containing nucleoside triphosphate hydrolases"/>
    <property type="match status" value="1"/>
</dbReference>
<dbReference type="GeneTree" id="ENSGT00940000154030"/>
<reference evidence="17" key="2">
    <citation type="submission" date="2025-09" db="UniProtKB">
        <authorList>
            <consortium name="Ensembl"/>
        </authorList>
    </citation>
    <scope>IDENTIFICATION</scope>
</reference>
<evidence type="ECO:0000256" key="7">
    <source>
        <dbReference type="ARBA" id="ARBA00022946"/>
    </source>
</evidence>
<evidence type="ECO:0000256" key="5">
    <source>
        <dbReference type="ARBA" id="ARBA00022777"/>
    </source>
</evidence>
<keyword evidence="5" id="KW-0418">Kinase</keyword>
<keyword evidence="6" id="KW-0067">ATP-binding</keyword>
<evidence type="ECO:0000256" key="10">
    <source>
        <dbReference type="ARBA" id="ARBA00023128"/>
    </source>
</evidence>
<dbReference type="RefSeq" id="XP_017267613.1">
    <property type="nucleotide sequence ID" value="XM_017412124.3"/>
</dbReference>
<comment type="similarity">
    <text evidence="2">Belongs to the thymidylate kinase family.</text>
</comment>
<keyword evidence="4" id="KW-0547">Nucleotide-binding</keyword>
<dbReference type="GO" id="GO:0005524">
    <property type="term" value="F:ATP binding"/>
    <property type="evidence" value="ECO:0007669"/>
    <property type="project" value="UniProtKB-KW"/>
</dbReference>
<evidence type="ECO:0000256" key="8">
    <source>
        <dbReference type="ARBA" id="ARBA00022975"/>
    </source>
</evidence>
<dbReference type="GO" id="GO:0004550">
    <property type="term" value="F:nucleoside diphosphate kinase activity"/>
    <property type="evidence" value="ECO:0007669"/>
    <property type="project" value="TreeGrafter"/>
</dbReference>
<evidence type="ECO:0000313" key="18">
    <source>
        <dbReference type="Proteomes" id="UP000264800"/>
    </source>
</evidence>
<evidence type="ECO:0000313" key="17">
    <source>
        <dbReference type="Ensembl" id="ENSKMAP00000010315.1"/>
    </source>
</evidence>
<dbReference type="GO" id="GO:0006233">
    <property type="term" value="P:dTDP biosynthetic process"/>
    <property type="evidence" value="ECO:0007669"/>
    <property type="project" value="TreeGrafter"/>
</dbReference>
<dbReference type="GO" id="GO:0005739">
    <property type="term" value="C:mitochondrion"/>
    <property type="evidence" value="ECO:0007669"/>
    <property type="project" value="UniProtKB-SubCell"/>
</dbReference>
<dbReference type="InterPro" id="IPR027417">
    <property type="entry name" value="P-loop_NTPase"/>
</dbReference>
<comment type="subcellular location">
    <subcellularLocation>
        <location evidence="1">Mitochondrion</location>
    </subcellularLocation>
</comment>
<keyword evidence="18" id="KW-1185">Reference proteome</keyword>
<dbReference type="OrthoDB" id="425602at2759"/>
<dbReference type="PANTHER" id="PTHR10344:SF4">
    <property type="entry name" value="UMP-CMP KINASE 2, MITOCHONDRIAL"/>
    <property type="match status" value="1"/>
</dbReference>
<evidence type="ECO:0000256" key="13">
    <source>
        <dbReference type="ARBA" id="ARBA00066590"/>
    </source>
</evidence>
<name>A0A3Q3A3D0_KRYMA</name>
<dbReference type="STRING" id="37003.ENSKMAP00000010315"/>
<evidence type="ECO:0000256" key="12">
    <source>
        <dbReference type="ARBA" id="ARBA00051598"/>
    </source>
</evidence>
<proteinExistence type="inferred from homology"/>
<keyword evidence="7" id="KW-0809">Transit peptide</keyword>
<keyword evidence="3" id="KW-0808">Transferase</keyword>
<comment type="catalytic activity">
    <reaction evidence="12">
        <text>dCMP + ATP = dCDP + ADP</text>
        <dbReference type="Rhea" id="RHEA:25094"/>
        <dbReference type="ChEBI" id="CHEBI:30616"/>
        <dbReference type="ChEBI" id="CHEBI:57566"/>
        <dbReference type="ChEBI" id="CHEBI:58593"/>
        <dbReference type="ChEBI" id="CHEBI:456216"/>
        <dbReference type="EC" id="2.7.4.14"/>
    </reaction>
</comment>
<dbReference type="OMA" id="CYSVLVC"/>
<dbReference type="EC" id="2.7.4.14" evidence="13"/>
<dbReference type="AlphaFoldDB" id="A0A3Q3A3D0"/>
<evidence type="ECO:0000259" key="16">
    <source>
        <dbReference type="Pfam" id="PF02223"/>
    </source>
</evidence>
<keyword evidence="8" id="KW-0665">Pyrimidine biosynthesis</keyword>
<evidence type="ECO:0000256" key="15">
    <source>
        <dbReference type="ARBA" id="ARBA00076149"/>
    </source>
</evidence>
<evidence type="ECO:0000256" key="2">
    <source>
        <dbReference type="ARBA" id="ARBA00009776"/>
    </source>
</evidence>
<evidence type="ECO:0000256" key="4">
    <source>
        <dbReference type="ARBA" id="ARBA00022741"/>
    </source>
</evidence>
<dbReference type="Proteomes" id="UP000264800">
    <property type="component" value="Unplaced"/>
</dbReference>
<protein>
    <recommendedName>
        <fullName evidence="14">UMP-CMP kinase 2, mitochondrial</fullName>
        <ecNumber evidence="13">2.7.4.14</ecNumber>
    </recommendedName>
    <alternativeName>
        <fullName evidence="15">Nucleoside-diphosphate kinase</fullName>
    </alternativeName>
</protein>
<evidence type="ECO:0000256" key="1">
    <source>
        <dbReference type="ARBA" id="ARBA00004173"/>
    </source>
</evidence>
<dbReference type="PANTHER" id="PTHR10344">
    <property type="entry name" value="THYMIDYLATE KINASE"/>
    <property type="match status" value="1"/>
</dbReference>
<dbReference type="KEGG" id="kmr:108233569"/>
<evidence type="ECO:0000256" key="11">
    <source>
        <dbReference type="ARBA" id="ARBA00051396"/>
    </source>
</evidence>
<evidence type="ECO:0000256" key="9">
    <source>
        <dbReference type="ARBA" id="ARBA00023054"/>
    </source>
</evidence>